<dbReference type="InterPro" id="IPR011009">
    <property type="entry name" value="Kinase-like_dom_sf"/>
</dbReference>
<dbReference type="RefSeq" id="WP_218851420.1">
    <property type="nucleotide sequence ID" value="NZ_JACCBG010000001.1"/>
</dbReference>
<evidence type="ECO:0000259" key="1">
    <source>
        <dbReference type="Pfam" id="PF01636"/>
    </source>
</evidence>
<dbReference type="EMBL" id="JACCBG010000001">
    <property type="protein sequence ID" value="NYD41912.1"/>
    <property type="molecule type" value="Genomic_DNA"/>
</dbReference>
<name>A0A7Y9E6L4_9ACTN</name>
<keyword evidence="2" id="KW-0808">Transferase</keyword>
<dbReference type="CDD" id="cd05155">
    <property type="entry name" value="APH_ChoK_like_1"/>
    <property type="match status" value="1"/>
</dbReference>
<dbReference type="Gene3D" id="3.90.1200.10">
    <property type="match status" value="1"/>
</dbReference>
<dbReference type="PANTHER" id="PTHR21310:SF42">
    <property type="entry name" value="BIFUNCTIONAL AAC_APH"/>
    <property type="match status" value="1"/>
</dbReference>
<dbReference type="PANTHER" id="PTHR21310">
    <property type="entry name" value="AMINOGLYCOSIDE PHOSPHOTRANSFERASE-RELATED-RELATED"/>
    <property type="match status" value="1"/>
</dbReference>
<keyword evidence="3" id="KW-1185">Reference proteome</keyword>
<feature type="domain" description="Aminoglycoside phosphotransferase" evidence="1">
    <location>
        <begin position="33"/>
        <end position="263"/>
    </location>
</feature>
<dbReference type="InterPro" id="IPR002575">
    <property type="entry name" value="Aminoglycoside_PTrfase"/>
</dbReference>
<reference evidence="2 3" key="1">
    <citation type="submission" date="2020-07" db="EMBL/GenBank/DDBJ databases">
        <title>Sequencing the genomes of 1000 actinobacteria strains.</title>
        <authorList>
            <person name="Klenk H.-P."/>
        </authorList>
    </citation>
    <scope>NUCLEOTIDE SEQUENCE [LARGE SCALE GENOMIC DNA]</scope>
    <source>
        <strain evidence="2 3">DSM 21350</strain>
    </source>
</reference>
<dbReference type="InterPro" id="IPR051678">
    <property type="entry name" value="AGP_Transferase"/>
</dbReference>
<proteinExistence type="predicted"/>
<evidence type="ECO:0000313" key="3">
    <source>
        <dbReference type="Proteomes" id="UP000535511"/>
    </source>
</evidence>
<dbReference type="GO" id="GO:0016301">
    <property type="term" value="F:kinase activity"/>
    <property type="evidence" value="ECO:0007669"/>
    <property type="project" value="UniProtKB-KW"/>
</dbReference>
<protein>
    <submittedName>
        <fullName evidence="2">Aminoglycoside phosphotransferase (APT) family kinase protein</fullName>
    </submittedName>
</protein>
<dbReference type="Proteomes" id="UP000535511">
    <property type="component" value="Unassembled WGS sequence"/>
</dbReference>
<keyword evidence="2" id="KW-0418">Kinase</keyword>
<dbReference type="AlphaFoldDB" id="A0A7Y9E6L4"/>
<dbReference type="Gene3D" id="3.30.200.20">
    <property type="entry name" value="Phosphorylase Kinase, domain 1"/>
    <property type="match status" value="1"/>
</dbReference>
<organism evidence="2 3">
    <name type="scientific">Nocardioides panaciterrulae</name>
    <dbReference type="NCBI Taxonomy" id="661492"/>
    <lineage>
        <taxon>Bacteria</taxon>
        <taxon>Bacillati</taxon>
        <taxon>Actinomycetota</taxon>
        <taxon>Actinomycetes</taxon>
        <taxon>Propionibacteriales</taxon>
        <taxon>Nocardioidaceae</taxon>
        <taxon>Nocardioides</taxon>
    </lineage>
</organism>
<sequence length="303" mass="33144">MPADVVPDSQVVTQLLREQAPHLADMPVWMSSASGSSNWVFRLGETLAIRLPRSDDYVADLANEVRWLPRLAPNLPVAVPAVVAVGQPSRAFARPWAVVSWVPGDLPLALDGSQQALLAESLGTFLQSLHAVDTADVPAEPEHWGYRCGEPVTETIDRWADRAAAELADLFDPASVREAWQRLRDVPAATEAACWVHTDLSEENLLAQHDGRLAGVIDFGGVGVGDRSVDLLYAWSIFDAPAREVLRVASGADDETWTRARAWAFVGPGLLTIANYRRTMPARIERLTSMVETIAAEVDIRLR</sequence>
<evidence type="ECO:0000313" key="2">
    <source>
        <dbReference type="EMBL" id="NYD41912.1"/>
    </source>
</evidence>
<dbReference type="Pfam" id="PF01636">
    <property type="entry name" value="APH"/>
    <property type="match status" value="1"/>
</dbReference>
<comment type="caution">
    <text evidence="2">The sequence shown here is derived from an EMBL/GenBank/DDBJ whole genome shotgun (WGS) entry which is preliminary data.</text>
</comment>
<accession>A0A7Y9E6L4</accession>
<gene>
    <name evidence="2" type="ORF">BJZ21_001995</name>
</gene>
<dbReference type="SUPFAM" id="SSF56112">
    <property type="entry name" value="Protein kinase-like (PK-like)"/>
    <property type="match status" value="1"/>
</dbReference>